<proteinExistence type="predicted"/>
<name>A0A5N6J2K5_9EURO</name>
<keyword evidence="2" id="KW-1185">Reference proteome</keyword>
<evidence type="ECO:0000313" key="1">
    <source>
        <dbReference type="EMBL" id="KAB8272537.1"/>
    </source>
</evidence>
<evidence type="ECO:0000313" key="2">
    <source>
        <dbReference type="Proteomes" id="UP000326289"/>
    </source>
</evidence>
<dbReference type="EMBL" id="ML732804">
    <property type="protein sequence ID" value="KAB8272537.1"/>
    <property type="molecule type" value="Genomic_DNA"/>
</dbReference>
<dbReference type="AlphaFoldDB" id="A0A5N6J2K5"/>
<accession>A0A5N6J2K5</accession>
<protein>
    <submittedName>
        <fullName evidence="1">Uncharacterized protein</fullName>
    </submittedName>
</protein>
<sequence>MAFWDTFAGKQPGDPTKGAERILDVIPLKGVGQGKEHLLRLPLGTDCFPRMMAKWDDVRQDLEEIEEVALSTALKVLQRGPLPVELVDTLDEAWMCVKPVSANYWHLELQYTYDTQAALFEK</sequence>
<gene>
    <name evidence="1" type="ORF">BDV30DRAFT_239422</name>
</gene>
<dbReference type="Proteomes" id="UP000326289">
    <property type="component" value="Unassembled WGS sequence"/>
</dbReference>
<reference evidence="1 2" key="1">
    <citation type="submission" date="2019-04" db="EMBL/GenBank/DDBJ databases">
        <title>Fungal friends and foes A comparative genomics study of 23 Aspergillus species from section Flavi.</title>
        <authorList>
            <consortium name="DOE Joint Genome Institute"/>
            <person name="Kjaerbolling I."/>
            <person name="Vesth T.C."/>
            <person name="Frisvad J.C."/>
            <person name="Nybo J.L."/>
            <person name="Theobald S."/>
            <person name="Kildgaard S."/>
            <person name="Petersen T.I."/>
            <person name="Kuo A."/>
            <person name="Sato A."/>
            <person name="Lyhne E.K."/>
            <person name="Kogle M.E."/>
            <person name="Wiebenga A."/>
            <person name="Kun R.S."/>
            <person name="Lubbers R.J."/>
            <person name="Makela M.R."/>
            <person name="Barry K."/>
            <person name="Chovatia M."/>
            <person name="Clum A."/>
            <person name="Daum C."/>
            <person name="Haridas S."/>
            <person name="He G."/>
            <person name="LaButti K."/>
            <person name="Lipzen A."/>
            <person name="Mondo S."/>
            <person name="Pangilinan J."/>
            <person name="Riley R."/>
            <person name="Salamov A."/>
            <person name="Simmons B.A."/>
            <person name="Magnuson J.K."/>
            <person name="Henrissat B."/>
            <person name="Mortensen U.H."/>
            <person name="Larsen T.O."/>
            <person name="De vries R.P."/>
            <person name="Grigoriev I.V."/>
            <person name="Machida M."/>
            <person name="Baker S.E."/>
            <person name="Andersen M.R."/>
        </authorList>
    </citation>
    <scope>NUCLEOTIDE SEQUENCE [LARGE SCALE GENOMIC DNA]</scope>
    <source>
        <strain evidence="1 2">CBS 117635</strain>
    </source>
</reference>
<organism evidence="1 2">
    <name type="scientific">Aspergillus minisclerotigenes</name>
    <dbReference type="NCBI Taxonomy" id="656917"/>
    <lineage>
        <taxon>Eukaryota</taxon>
        <taxon>Fungi</taxon>
        <taxon>Dikarya</taxon>
        <taxon>Ascomycota</taxon>
        <taxon>Pezizomycotina</taxon>
        <taxon>Eurotiomycetes</taxon>
        <taxon>Eurotiomycetidae</taxon>
        <taxon>Eurotiales</taxon>
        <taxon>Aspergillaceae</taxon>
        <taxon>Aspergillus</taxon>
        <taxon>Aspergillus subgen. Circumdati</taxon>
    </lineage>
</organism>